<dbReference type="OrthoDB" id="9803687at2"/>
<dbReference type="CDD" id="cd00537">
    <property type="entry name" value="MTHFR"/>
    <property type="match status" value="1"/>
</dbReference>
<comment type="catalytic activity">
    <reaction evidence="8">
        <text>(6S)-5-methyl-5,6,7,8-tetrahydrofolate + NAD(+) = (6R)-5,10-methylene-5,6,7,8-tetrahydrofolate + NADH + H(+)</text>
        <dbReference type="Rhea" id="RHEA:19821"/>
        <dbReference type="ChEBI" id="CHEBI:15378"/>
        <dbReference type="ChEBI" id="CHEBI:15636"/>
        <dbReference type="ChEBI" id="CHEBI:18608"/>
        <dbReference type="ChEBI" id="CHEBI:57540"/>
        <dbReference type="ChEBI" id="CHEBI:57945"/>
        <dbReference type="EC" id="1.5.1.54"/>
    </reaction>
    <physiologicalReaction direction="right-to-left" evidence="8">
        <dbReference type="Rhea" id="RHEA:19823"/>
    </physiologicalReaction>
</comment>
<comment type="pathway">
    <text evidence="2 9">One-carbon metabolism; tetrahydrofolate interconversion.</text>
</comment>
<dbReference type="UniPathway" id="UPA00193"/>
<comment type="cofactor">
    <cofactor evidence="1 9">
        <name>FAD</name>
        <dbReference type="ChEBI" id="CHEBI:57692"/>
    </cofactor>
</comment>
<dbReference type="GO" id="GO:0035999">
    <property type="term" value="P:tetrahydrofolate interconversion"/>
    <property type="evidence" value="ECO:0007669"/>
    <property type="project" value="UniProtKB-UniPathway"/>
</dbReference>
<evidence type="ECO:0000256" key="1">
    <source>
        <dbReference type="ARBA" id="ARBA00001974"/>
    </source>
</evidence>
<keyword evidence="6 9" id="KW-0560">Oxidoreductase</keyword>
<protein>
    <recommendedName>
        <fullName evidence="9">Methylenetetrahydrofolate reductase</fullName>
    </recommendedName>
</protein>
<evidence type="ECO:0000256" key="2">
    <source>
        <dbReference type="ARBA" id="ARBA00004777"/>
    </source>
</evidence>
<dbReference type="Proteomes" id="UP000186074">
    <property type="component" value="Chromosome"/>
</dbReference>
<gene>
    <name evidence="10" type="ORF">LPB137_12570</name>
</gene>
<name>A0A1P8KQ46_9BACT</name>
<evidence type="ECO:0000313" key="11">
    <source>
        <dbReference type="Proteomes" id="UP000186074"/>
    </source>
</evidence>
<evidence type="ECO:0000256" key="3">
    <source>
        <dbReference type="ARBA" id="ARBA00006743"/>
    </source>
</evidence>
<organism evidence="10 11">
    <name type="scientific">Poseidonibacter parvus</name>
    <dbReference type="NCBI Taxonomy" id="1850254"/>
    <lineage>
        <taxon>Bacteria</taxon>
        <taxon>Pseudomonadati</taxon>
        <taxon>Campylobacterota</taxon>
        <taxon>Epsilonproteobacteria</taxon>
        <taxon>Campylobacterales</taxon>
        <taxon>Arcobacteraceae</taxon>
        <taxon>Poseidonibacter</taxon>
    </lineage>
</organism>
<dbReference type="InterPro" id="IPR003171">
    <property type="entry name" value="Mehydrof_redctse-like"/>
</dbReference>
<dbReference type="AlphaFoldDB" id="A0A1P8KQ46"/>
<dbReference type="EMBL" id="CP019070">
    <property type="protein sequence ID" value="APW66629.1"/>
    <property type="molecule type" value="Genomic_DNA"/>
</dbReference>
<evidence type="ECO:0000256" key="9">
    <source>
        <dbReference type="RuleBase" id="RU003862"/>
    </source>
</evidence>
<evidence type="ECO:0000256" key="6">
    <source>
        <dbReference type="ARBA" id="ARBA00023002"/>
    </source>
</evidence>
<dbReference type="PANTHER" id="PTHR45754">
    <property type="entry name" value="METHYLENETETRAHYDROFOLATE REDUCTASE"/>
    <property type="match status" value="1"/>
</dbReference>
<keyword evidence="11" id="KW-1185">Reference proteome</keyword>
<dbReference type="GO" id="GO:0106312">
    <property type="term" value="F:methylenetetrahydrofolate reductase (NADH) activity"/>
    <property type="evidence" value="ECO:0007669"/>
    <property type="project" value="UniProtKB-EC"/>
</dbReference>
<comment type="similarity">
    <text evidence="3 9">Belongs to the methylenetetrahydrofolate reductase family.</text>
</comment>
<dbReference type="PANTHER" id="PTHR45754:SF3">
    <property type="entry name" value="METHYLENETETRAHYDROFOLATE REDUCTASE (NADPH)"/>
    <property type="match status" value="1"/>
</dbReference>
<proteinExistence type="inferred from homology"/>
<evidence type="ECO:0000256" key="5">
    <source>
        <dbReference type="ARBA" id="ARBA00022827"/>
    </source>
</evidence>
<evidence type="ECO:0000256" key="8">
    <source>
        <dbReference type="ARBA" id="ARBA00048628"/>
    </source>
</evidence>
<evidence type="ECO:0000256" key="4">
    <source>
        <dbReference type="ARBA" id="ARBA00022630"/>
    </source>
</evidence>
<dbReference type="KEGG" id="alp:LPB137_12570"/>
<dbReference type="Pfam" id="PF02219">
    <property type="entry name" value="MTHFR"/>
    <property type="match status" value="1"/>
</dbReference>
<evidence type="ECO:0000313" key="10">
    <source>
        <dbReference type="EMBL" id="APW66629.1"/>
    </source>
</evidence>
<evidence type="ECO:0000256" key="7">
    <source>
        <dbReference type="ARBA" id="ARBA00034478"/>
    </source>
</evidence>
<reference evidence="10 11" key="1">
    <citation type="submission" date="2017-01" db="EMBL/GenBank/DDBJ databases">
        <title>Genome sequencing of Arcobacter sp. LPB0137.</title>
        <authorList>
            <person name="Lee G.-W."/>
            <person name="Yi H."/>
        </authorList>
    </citation>
    <scope>NUCLEOTIDE SEQUENCE [LARGE SCALE GENOMIC DNA]</scope>
    <source>
        <strain evidence="10 11">LPB0137</strain>
    </source>
</reference>
<accession>A0A1P8KQ46</accession>
<dbReference type="RefSeq" id="WP_076088609.1">
    <property type="nucleotide sequence ID" value="NZ_CP019070.1"/>
</dbReference>
<dbReference type="SUPFAM" id="SSF51730">
    <property type="entry name" value="FAD-linked oxidoreductase"/>
    <property type="match status" value="1"/>
</dbReference>
<comment type="pathway">
    <text evidence="7">Amino-acid biosynthesis; L-methionine biosynthesis via de novo pathway.</text>
</comment>
<dbReference type="Gene3D" id="3.20.20.220">
    <property type="match status" value="1"/>
</dbReference>
<dbReference type="GO" id="GO:0005829">
    <property type="term" value="C:cytosol"/>
    <property type="evidence" value="ECO:0007669"/>
    <property type="project" value="TreeGrafter"/>
</dbReference>
<dbReference type="GO" id="GO:0071949">
    <property type="term" value="F:FAD binding"/>
    <property type="evidence" value="ECO:0007669"/>
    <property type="project" value="TreeGrafter"/>
</dbReference>
<keyword evidence="4 9" id="KW-0285">Flavoprotein</keyword>
<sequence>MFETLIQKLQEDKYLTLETTPQHEPSMHNIIERIKKFNLQSKVDGFSCTDNPLAKLKYNALFASLKLQQEFSKPVIATMSMRDRNKIALQSDLLGASDFDVRAILALTGDPAKMSDQPHAKGVFEANSLMLLKIIKSFNYGMDFAGHPFKIEPKQIFPFSVVNSYAKSFTSLEKKMHNKIQNGSLGIITQPLFDVDNAKKLLESFDKAKEDVEGDKKKSQLIIGLFPITKLRTALFLSAQVPGIHVPQMWINKLESAHKISVDEEYKVGMQLSQDIYKEVRKIHPKVHLMTANKFDIANEIIS</sequence>
<dbReference type="GO" id="GO:0009086">
    <property type="term" value="P:methionine biosynthetic process"/>
    <property type="evidence" value="ECO:0007669"/>
    <property type="project" value="TreeGrafter"/>
</dbReference>
<keyword evidence="5 9" id="KW-0274">FAD</keyword>
<dbReference type="InterPro" id="IPR029041">
    <property type="entry name" value="FAD-linked_oxidoreductase-like"/>
</dbReference>
<dbReference type="STRING" id="1850254.LPB137_12570"/>